<dbReference type="EMBL" id="CAXIEN010000007">
    <property type="protein sequence ID" value="CAL1262877.1"/>
    <property type="molecule type" value="Genomic_DNA"/>
</dbReference>
<gene>
    <name evidence="1" type="ORF">LARSCL_LOCUS1249</name>
</gene>
<evidence type="ECO:0000313" key="2">
    <source>
        <dbReference type="Proteomes" id="UP001497382"/>
    </source>
</evidence>
<evidence type="ECO:0000313" key="1">
    <source>
        <dbReference type="EMBL" id="CAL1262877.1"/>
    </source>
</evidence>
<dbReference type="AlphaFoldDB" id="A0AAV1YV92"/>
<dbReference type="Proteomes" id="UP001497382">
    <property type="component" value="Unassembled WGS sequence"/>
</dbReference>
<protein>
    <submittedName>
        <fullName evidence="1">Uncharacterized protein</fullName>
    </submittedName>
</protein>
<proteinExistence type="predicted"/>
<accession>A0AAV1YV92</accession>
<comment type="caution">
    <text evidence="1">The sequence shown here is derived from an EMBL/GenBank/DDBJ whole genome shotgun (WGS) entry which is preliminary data.</text>
</comment>
<sequence length="153" mass="17669">MQSWHNNLYGRFSPHRKPVSLIHSRKACEIHSQQQTLRPLTQQQSLHSFTQQQSLHSFTQQQSLHSFTQQQKTVTFIHSSKALASLVTTDKEHAKPALATLVTTDKEHYYRFLDIQYNIEQTGGGHCSALCYNIHQMNISQYLPPYMGDIPFV</sequence>
<reference evidence="1 2" key="1">
    <citation type="submission" date="2024-04" db="EMBL/GenBank/DDBJ databases">
        <authorList>
            <person name="Rising A."/>
            <person name="Reimegard J."/>
            <person name="Sonavane S."/>
            <person name="Akerstrom W."/>
            <person name="Nylinder S."/>
            <person name="Hedman E."/>
            <person name="Kallberg Y."/>
        </authorList>
    </citation>
    <scope>NUCLEOTIDE SEQUENCE [LARGE SCALE GENOMIC DNA]</scope>
</reference>
<keyword evidence="2" id="KW-1185">Reference proteome</keyword>
<name>A0AAV1YV92_9ARAC</name>
<organism evidence="1 2">
    <name type="scientific">Larinioides sclopetarius</name>
    <dbReference type="NCBI Taxonomy" id="280406"/>
    <lineage>
        <taxon>Eukaryota</taxon>
        <taxon>Metazoa</taxon>
        <taxon>Ecdysozoa</taxon>
        <taxon>Arthropoda</taxon>
        <taxon>Chelicerata</taxon>
        <taxon>Arachnida</taxon>
        <taxon>Araneae</taxon>
        <taxon>Araneomorphae</taxon>
        <taxon>Entelegynae</taxon>
        <taxon>Araneoidea</taxon>
        <taxon>Araneidae</taxon>
        <taxon>Larinioides</taxon>
    </lineage>
</organism>